<dbReference type="GeneID" id="88765478"/>
<dbReference type="Proteomes" id="UP000003477">
    <property type="component" value="Unassembled WGS sequence"/>
</dbReference>
<dbReference type="PATRIC" id="fig|423471.3.peg.1602"/>
<dbReference type="AlphaFoldDB" id="G5J2H7"/>
<comment type="caution">
    <text evidence="1">The sequence shown here is derived from an EMBL/GenBank/DDBJ whole genome shotgun (WGS) entry which is preliminary data.</text>
</comment>
<protein>
    <submittedName>
        <fullName evidence="1">Uncharacterized protein</fullName>
    </submittedName>
</protein>
<reference evidence="1 2" key="1">
    <citation type="journal article" date="2011" name="Front. Microbiol.">
        <title>Two Strains of Crocosphaera watsonii with Highly Conserved Genomes are Distinguished by Strain-Specific Features.</title>
        <authorList>
            <person name="Bench S.R."/>
            <person name="Ilikchyan I.N."/>
            <person name="Tripp H.J."/>
            <person name="Zehr J.P."/>
        </authorList>
    </citation>
    <scope>NUCLEOTIDE SEQUENCE [LARGE SCALE GENOMIC DNA]</scope>
    <source>
        <strain evidence="1 2">WH 0003</strain>
    </source>
</reference>
<evidence type="ECO:0000313" key="1">
    <source>
        <dbReference type="EMBL" id="EHJ13606.1"/>
    </source>
</evidence>
<evidence type="ECO:0000313" key="2">
    <source>
        <dbReference type="Proteomes" id="UP000003477"/>
    </source>
</evidence>
<organism evidence="1 2">
    <name type="scientific">Crocosphaera watsonii WH 0003</name>
    <dbReference type="NCBI Taxonomy" id="423471"/>
    <lineage>
        <taxon>Bacteria</taxon>
        <taxon>Bacillati</taxon>
        <taxon>Cyanobacteriota</taxon>
        <taxon>Cyanophyceae</taxon>
        <taxon>Oscillatoriophycideae</taxon>
        <taxon>Chroococcales</taxon>
        <taxon>Aphanothecaceae</taxon>
        <taxon>Crocosphaera</taxon>
    </lineage>
</organism>
<dbReference type="EMBL" id="AESD01000259">
    <property type="protein sequence ID" value="EHJ13606.1"/>
    <property type="molecule type" value="Genomic_DNA"/>
</dbReference>
<sequence length="182" mass="21462">MIREILDTVDVEWCTQSITKAQRMYPSLSMFGLGKGDDFSTSQEAFIQISRCREFLRHCPRTKNINTNRSSYGYKHLVENWLCLFLKKYYSDDEKCPNFYISNGSFIVAAIGENFDTKRYDPNMYFNIGKIRDFPFAEETNSYKCKRTPTKFQIITETNRFAFQDPLEAYEHLYCLNQLSST</sequence>
<name>G5J2H7_CROWT</name>
<accession>G5J2H7</accession>
<dbReference type="RefSeq" id="WP_007304702.1">
    <property type="nucleotide sequence ID" value="NZ_AESD01000259.1"/>
</dbReference>
<proteinExistence type="predicted"/>
<gene>
    <name evidence="1" type="ORF">CWATWH0003_1712</name>
</gene>